<reference evidence="4 5" key="1">
    <citation type="journal article" date="2014" name="PLoS ONE">
        <title>Physiological and genomic features of a novel sulfur-oxidizing gammaproteobacterium belonging to a previously uncultivated symbiotic lineage isolated from a hydrothermal vent.</title>
        <authorList>
            <person name="Nunoura T."/>
            <person name="Takaki Y."/>
            <person name="Kazama H."/>
            <person name="Kakuta J."/>
            <person name="Shimamura S."/>
            <person name="Makita H."/>
            <person name="Hirai M."/>
            <person name="Miyazaki M."/>
            <person name="Takai K."/>
        </authorList>
    </citation>
    <scope>NUCLEOTIDE SEQUENCE [LARGE SCALE GENOMIC DNA]</scope>
    <source>
        <strain evidence="4 5">Hiromi1</strain>
    </source>
</reference>
<organism evidence="4 5">
    <name type="scientific">Thiolapillus brandeum</name>
    <dbReference type="NCBI Taxonomy" id="1076588"/>
    <lineage>
        <taxon>Bacteria</taxon>
        <taxon>Pseudomonadati</taxon>
        <taxon>Pseudomonadota</taxon>
        <taxon>Gammaproteobacteria</taxon>
        <taxon>Chromatiales</taxon>
        <taxon>Sedimenticolaceae</taxon>
        <taxon>Thiolapillus</taxon>
    </lineage>
</organism>
<feature type="region of interest" description="Disordered" evidence="2">
    <location>
        <begin position="570"/>
        <end position="604"/>
    </location>
</feature>
<dbReference type="SUPFAM" id="SSF52129">
    <property type="entry name" value="Caspase-like"/>
    <property type="match status" value="1"/>
</dbReference>
<dbReference type="OrthoDB" id="7056564at2"/>
<accession>A0A7U6GHF7</accession>
<dbReference type="InterPro" id="IPR001769">
    <property type="entry name" value="Gingipain"/>
</dbReference>
<dbReference type="Pfam" id="PF01364">
    <property type="entry name" value="Peptidase_C25"/>
    <property type="match status" value="1"/>
</dbReference>
<dbReference type="InterPro" id="IPR029031">
    <property type="entry name" value="Gingipain_N_sf"/>
</dbReference>
<sequence length="1595" mass="171045">MLKIQKKLSDISIAPGRSLCCAIGLLMILLAGVPTAAVAAGDILWSTEVTTTPINTPAPATDNFVQDGVSVSIDYIFPDAPNPASYPTNYFETNPGTLGAEAGILLLGMDAVAGASGGNTECTRLRFHFSPAVSDLRFPLLDADYGSWRDMALVRATYNGVQVPGTGTIVDPSPTVQAGTPAGVTQYTCADIQNEFGSGLCFTGHTDNASATETRGNVDLAFTGFVDQLEISYCESDNPDNNGQILGVGDMFWGDNAADNSKDYGDAPASYGDAAHDVSDLSYLETVTVDNVDEAWQTVALRNTYTNPVIACTYNLPSTADAPAVVRIRNASATSFELRAQNPGDGSAVTPSNVNCLVAEQGLHTLPDGRIFEAHRVASGIVDHATSTWTGQTAVVNGTYTNPVVLGQVMTFNDVRWSAFWSYDCSSRQDPPAAGAGNICIGKHVGEDPDITRASEDLGYFIIEAGTGSFGGISYEAALGGDTVLGVDNAPPYSYALSQTFDFAVASQAAMDGNNGGWAQLFGASPVGATLDLVIDEDQIGDAERWHTSEQVGYWAFTKSQFNTPYIGALQGDTEAGTQSTADADGDDNNGVDDEEGVAFRSPAGGDRAEVYADVAVVNDSGGDAYICAWLDRWTDGGGTAVIDGSFDAADIADTPAQACQTVADNGGVATTVTFHWTGMPNVSGFTYARFRTCTNPSDCSSPATVAGDGEVEDYRIDFDFTPTSAVVDGFRVSWRRVGDLKREEPGLSAALSDLDDATSVAVVSWETLQEHGTLGFQVERRQDSGDWQAVDAGRFLPGLITAPLGGEYLLLDDGVKAGEHWTYRLTEKEVWGSERHYGPWEVTVGDARQTLESAARLEQSEARENWHPWRELMPGYMGRARESAPPSERTTDSQALSEPVTSGAATRLRLRTHEEGLHRVDLASLAALLTVPEDQLVTQLLSGEWGLYRGGRLLSYFYAPGEQALYFAGEPYRNIDTVENVYQLRPGAGHAMSLLMSTEEMAPVEPGSFRDSLHFEEENWLLTYVHQDENADYGYWDYIYTLNKPTADLHIQVPGPAASAVSSGRLRVTLRGQSDLVPGSDHRARVYLNDQPLAGEVEWNGNEQAVLNVSFDQAQLLSGNTLGDMLDVKITVEGEAANGAEYSLFFIESVDIDYERRYQAHGGNLWMHGAAPGVVTVTGFDSQNIRVIENPLATEPVWYSSPSVTPDGNGGWQVSFMSHGGDYLLSSNPMTPRVEADEPSSLSDWANQADYLIIAPRALSRGAQALAAYRRGQFGRVKVVWLQDIYDEFSYGRTDSGAIQAFLKQVKQRWRQVPQYVVLAGRGTLDHANRRGYGESLIPLRMAATPWGLAPSDNRYADVDGDHLPDFILGRIAVSQDAQLLSYVDKLGNYETVAPGAWATTAAVVADNPDEAGDFHANAETLSTLLENEAYNVDKLYYPEQPVGSLLRSNWASGSYGYVTYDGHGSATMMGTRSEDFLSAAAVENLDNGDYLPVFTAFSCAVGDSSYPGQLSLSDTLTLKAGGGAIAGFVPSGLSLDQSANLLSLYFGKALLGEGMSVGEAARTSLQSAEQQGVGAFMLDIYGISGDPAVEMPH</sequence>
<evidence type="ECO:0000259" key="3">
    <source>
        <dbReference type="Pfam" id="PF01364"/>
    </source>
</evidence>
<dbReference type="InterPro" id="IPR029030">
    <property type="entry name" value="Caspase-like_dom_sf"/>
</dbReference>
<evidence type="ECO:0000313" key="4">
    <source>
        <dbReference type="EMBL" id="BAO43700.1"/>
    </source>
</evidence>
<dbReference type="GO" id="GO:0008234">
    <property type="term" value="F:cysteine-type peptidase activity"/>
    <property type="evidence" value="ECO:0007669"/>
    <property type="project" value="InterPro"/>
</dbReference>
<proteinExistence type="predicted"/>
<name>A0A7U6GHF7_9GAMM</name>
<evidence type="ECO:0000313" key="5">
    <source>
        <dbReference type="Proteomes" id="UP000031631"/>
    </source>
</evidence>
<keyword evidence="5" id="KW-1185">Reference proteome</keyword>
<dbReference type="EMBL" id="AP012273">
    <property type="protein sequence ID" value="BAO43700.1"/>
    <property type="molecule type" value="Genomic_DNA"/>
</dbReference>
<dbReference type="Proteomes" id="UP000031631">
    <property type="component" value="Chromosome"/>
</dbReference>
<dbReference type="RefSeq" id="WP_041065673.1">
    <property type="nucleotide sequence ID" value="NZ_AP012273.1"/>
</dbReference>
<feature type="compositionally biased region" description="Acidic residues" evidence="2">
    <location>
        <begin position="584"/>
        <end position="597"/>
    </location>
</feature>
<dbReference type="Gene3D" id="3.40.50.1460">
    <property type="match status" value="1"/>
</dbReference>
<gene>
    <name evidence="4" type="ORF">TBH_C0763</name>
</gene>
<feature type="domain" description="Gingipain" evidence="3">
    <location>
        <begin position="1252"/>
        <end position="1592"/>
    </location>
</feature>
<feature type="compositionally biased region" description="Polar residues" evidence="2">
    <location>
        <begin position="893"/>
        <end position="903"/>
    </location>
</feature>
<dbReference type="GO" id="GO:0006508">
    <property type="term" value="P:proteolysis"/>
    <property type="evidence" value="ECO:0007669"/>
    <property type="project" value="InterPro"/>
</dbReference>
<dbReference type="Gene3D" id="3.40.50.10390">
    <property type="entry name" value="Gingipain r, domain 1"/>
    <property type="match status" value="1"/>
</dbReference>
<protein>
    <recommendedName>
        <fullName evidence="3">Gingipain domain-containing protein</fullName>
    </recommendedName>
</protein>
<dbReference type="KEGG" id="tbn:TBH_C0763"/>
<evidence type="ECO:0000256" key="1">
    <source>
        <dbReference type="ARBA" id="ARBA00022729"/>
    </source>
</evidence>
<evidence type="ECO:0000256" key="2">
    <source>
        <dbReference type="SAM" id="MobiDB-lite"/>
    </source>
</evidence>
<keyword evidence="1" id="KW-0732">Signal</keyword>
<feature type="region of interest" description="Disordered" evidence="2">
    <location>
        <begin position="879"/>
        <end position="903"/>
    </location>
</feature>